<dbReference type="EMBL" id="JBHTLP010000021">
    <property type="protein sequence ID" value="MFD1144191.1"/>
    <property type="molecule type" value="Genomic_DNA"/>
</dbReference>
<gene>
    <name evidence="1" type="ORF">ACFQ4C_23905</name>
</gene>
<comment type="caution">
    <text evidence="1">The sequence shown here is derived from an EMBL/GenBank/DDBJ whole genome shotgun (WGS) entry which is preliminary data.</text>
</comment>
<proteinExistence type="predicted"/>
<organism evidence="1 2">
    <name type="scientific">Larkinella insperata</name>
    <dbReference type="NCBI Taxonomy" id="332158"/>
    <lineage>
        <taxon>Bacteria</taxon>
        <taxon>Pseudomonadati</taxon>
        <taxon>Bacteroidota</taxon>
        <taxon>Cytophagia</taxon>
        <taxon>Cytophagales</taxon>
        <taxon>Spirosomataceae</taxon>
        <taxon>Larkinella</taxon>
    </lineage>
</organism>
<dbReference type="Proteomes" id="UP001597116">
    <property type="component" value="Unassembled WGS sequence"/>
</dbReference>
<keyword evidence="2" id="KW-1185">Reference proteome</keyword>
<sequence>MLVFRTNINSAQRLHKAACRLCKLRSICRWSVDMEDRDCVLRIETPTDSTNPYSEQAIIRLLTKAGLQCEVLT</sequence>
<accession>A0ABW3QED3</accession>
<protein>
    <submittedName>
        <fullName evidence="1">Uncharacterized protein</fullName>
    </submittedName>
</protein>
<name>A0ABW3QED3_9BACT</name>
<evidence type="ECO:0000313" key="1">
    <source>
        <dbReference type="EMBL" id="MFD1144191.1"/>
    </source>
</evidence>
<evidence type="ECO:0000313" key="2">
    <source>
        <dbReference type="Proteomes" id="UP001597116"/>
    </source>
</evidence>
<reference evidence="2" key="1">
    <citation type="journal article" date="2019" name="Int. J. Syst. Evol. Microbiol.">
        <title>The Global Catalogue of Microorganisms (GCM) 10K type strain sequencing project: providing services to taxonomists for standard genome sequencing and annotation.</title>
        <authorList>
            <consortium name="The Broad Institute Genomics Platform"/>
            <consortium name="The Broad Institute Genome Sequencing Center for Infectious Disease"/>
            <person name="Wu L."/>
            <person name="Ma J."/>
        </authorList>
    </citation>
    <scope>NUCLEOTIDE SEQUENCE [LARGE SCALE GENOMIC DNA]</scope>
    <source>
        <strain evidence="2">CCUG 55608</strain>
    </source>
</reference>